<comment type="caution">
    <text evidence="2">The sequence shown here is derived from an EMBL/GenBank/DDBJ whole genome shotgun (WGS) entry which is preliminary data.</text>
</comment>
<gene>
    <name evidence="2" type="ORF">R2601_12700</name>
</gene>
<accession>Q0FJZ0</accession>
<reference evidence="2 3" key="1">
    <citation type="journal article" date="2010" name="J. Bacteriol.">
        <title>Genome sequences of Pelagibaca bermudensis HTCC2601T and Maritimibacter alkaliphilus HTCC2654T, the type strains of two marine Roseobacter genera.</title>
        <authorList>
            <person name="Thrash J.C."/>
            <person name="Cho J.C."/>
            <person name="Ferriera S."/>
            <person name="Johnson J."/>
            <person name="Vergin K.L."/>
            <person name="Giovannoni S.J."/>
        </authorList>
    </citation>
    <scope>NUCLEOTIDE SEQUENCE [LARGE SCALE GENOMIC DNA]</scope>
    <source>
        <strain evidence="3">DSM 26914 / JCM 13377 / KCTC 12554 / HTCC2601</strain>
    </source>
</reference>
<dbReference type="AlphaFoldDB" id="Q0FJZ0"/>
<proteinExistence type="predicted"/>
<feature type="region of interest" description="Disordered" evidence="1">
    <location>
        <begin position="1"/>
        <end position="28"/>
    </location>
</feature>
<evidence type="ECO:0000313" key="2">
    <source>
        <dbReference type="EMBL" id="EAU44536.1"/>
    </source>
</evidence>
<sequence>MIRTRPAMASIVAGHTDTDPSGGGPFAA</sequence>
<dbReference type="HOGENOM" id="CLU_3412755_0_0_5"/>
<evidence type="ECO:0000313" key="3">
    <source>
        <dbReference type="Proteomes" id="UP000006230"/>
    </source>
</evidence>
<name>Q0FJZ0_SALBH</name>
<protein>
    <submittedName>
        <fullName evidence="2">Uncharacterized protein</fullName>
    </submittedName>
</protein>
<dbReference type="Proteomes" id="UP000006230">
    <property type="component" value="Unassembled WGS sequence"/>
</dbReference>
<organism evidence="2 3">
    <name type="scientific">Salipiger bermudensis (strain DSM 26914 / JCM 13377 / KCTC 12554 / HTCC2601)</name>
    <name type="common">Pelagibaca bermudensis</name>
    <dbReference type="NCBI Taxonomy" id="314265"/>
    <lineage>
        <taxon>Bacteria</taxon>
        <taxon>Pseudomonadati</taxon>
        <taxon>Pseudomonadota</taxon>
        <taxon>Alphaproteobacteria</taxon>
        <taxon>Rhodobacterales</taxon>
        <taxon>Roseobacteraceae</taxon>
        <taxon>Salipiger</taxon>
    </lineage>
</organism>
<dbReference type="EMBL" id="AATQ01000044">
    <property type="protein sequence ID" value="EAU44536.1"/>
    <property type="molecule type" value="Genomic_DNA"/>
</dbReference>
<evidence type="ECO:0000256" key="1">
    <source>
        <dbReference type="SAM" id="MobiDB-lite"/>
    </source>
</evidence>
<keyword evidence="3" id="KW-1185">Reference proteome</keyword>